<dbReference type="Proteomes" id="UP000539538">
    <property type="component" value="Unassembled WGS sequence"/>
</dbReference>
<name>A0ABR6L290_9HYPH</name>
<sequence length="124" mass="13258">MPNISRMYFITAICFLVAGILVGLHMSITQNFAATGAHAHTNLLGWVTMSIFGTFHALNPRGAGTRLAKAQYYVYTGGVIVMTPALYLLLTGNPSMGPVVAVSSFVVFAGVLMFAAIIFRARAE</sequence>
<evidence type="ECO:0000313" key="2">
    <source>
        <dbReference type="EMBL" id="MBB4650877.1"/>
    </source>
</evidence>
<dbReference type="Gene3D" id="1.20.210.10">
    <property type="entry name" value="Cytochrome c oxidase-like, subunit I domain"/>
    <property type="match status" value="1"/>
</dbReference>
<feature type="transmembrane region" description="Helical" evidence="1">
    <location>
        <begin position="72"/>
        <end position="90"/>
    </location>
</feature>
<protein>
    <submittedName>
        <fullName evidence="2">Cbb3-type cytochrome oxidase subunit 1</fullName>
    </submittedName>
</protein>
<gene>
    <name evidence="2" type="ORF">GGQ99_002632</name>
</gene>
<dbReference type="SUPFAM" id="SSF81442">
    <property type="entry name" value="Cytochrome c oxidase subunit I-like"/>
    <property type="match status" value="1"/>
</dbReference>
<organism evidence="2 3">
    <name type="scientific">Aminobacter niigataensis</name>
    <dbReference type="NCBI Taxonomy" id="83265"/>
    <lineage>
        <taxon>Bacteria</taxon>
        <taxon>Pseudomonadati</taxon>
        <taxon>Pseudomonadota</taxon>
        <taxon>Alphaproteobacteria</taxon>
        <taxon>Hyphomicrobiales</taxon>
        <taxon>Phyllobacteriaceae</taxon>
        <taxon>Aminobacter</taxon>
    </lineage>
</organism>
<keyword evidence="1" id="KW-0472">Membrane</keyword>
<comment type="caution">
    <text evidence="2">The sequence shown here is derived from an EMBL/GenBank/DDBJ whole genome shotgun (WGS) entry which is preliminary data.</text>
</comment>
<accession>A0ABR6L290</accession>
<evidence type="ECO:0000256" key="1">
    <source>
        <dbReference type="SAM" id="Phobius"/>
    </source>
</evidence>
<keyword evidence="1" id="KW-1133">Transmembrane helix</keyword>
<proteinExistence type="predicted"/>
<feature type="transmembrane region" description="Helical" evidence="1">
    <location>
        <begin position="43"/>
        <end position="60"/>
    </location>
</feature>
<evidence type="ECO:0000313" key="3">
    <source>
        <dbReference type="Proteomes" id="UP000539538"/>
    </source>
</evidence>
<dbReference type="EMBL" id="JACHOT010000002">
    <property type="protein sequence ID" value="MBB4650877.1"/>
    <property type="molecule type" value="Genomic_DNA"/>
</dbReference>
<feature type="transmembrane region" description="Helical" evidence="1">
    <location>
        <begin position="96"/>
        <end position="119"/>
    </location>
</feature>
<dbReference type="InterPro" id="IPR036927">
    <property type="entry name" value="Cyt_c_oxase-like_su1_sf"/>
</dbReference>
<keyword evidence="3" id="KW-1185">Reference proteome</keyword>
<dbReference type="RefSeq" id="WP_108606351.1">
    <property type="nucleotide sequence ID" value="NZ_BAAAVZ010000002.1"/>
</dbReference>
<reference evidence="2 3" key="1">
    <citation type="submission" date="2020-08" db="EMBL/GenBank/DDBJ databases">
        <title>Genomic Encyclopedia of Type Strains, Phase IV (KMG-IV): sequencing the most valuable type-strain genomes for metagenomic binning, comparative biology and taxonomic classification.</title>
        <authorList>
            <person name="Goeker M."/>
        </authorList>
    </citation>
    <scope>NUCLEOTIDE SEQUENCE [LARGE SCALE GENOMIC DNA]</scope>
    <source>
        <strain evidence="2 3">DSM 7050</strain>
    </source>
</reference>
<keyword evidence="1" id="KW-0812">Transmembrane</keyword>